<dbReference type="Proteomes" id="UP001165292">
    <property type="component" value="Unassembled WGS sequence"/>
</dbReference>
<gene>
    <name evidence="2" type="ORF">NJF43_09735</name>
</gene>
<proteinExistence type="predicted"/>
<evidence type="ECO:0000313" key="2">
    <source>
        <dbReference type="EMBL" id="MCO7545031.1"/>
    </source>
</evidence>
<name>A0AA41WGF3_9GAMM</name>
<keyword evidence="1" id="KW-0732">Signal</keyword>
<protein>
    <submittedName>
        <fullName evidence="2">DUF1090 domain-containing protein</fullName>
    </submittedName>
</protein>
<organism evidence="2 3">
    <name type="scientific">Stutzerimonas nitrititolerans</name>
    <dbReference type="NCBI Taxonomy" id="2482751"/>
    <lineage>
        <taxon>Bacteria</taxon>
        <taxon>Pseudomonadati</taxon>
        <taxon>Pseudomonadota</taxon>
        <taxon>Gammaproteobacteria</taxon>
        <taxon>Pseudomonadales</taxon>
        <taxon>Pseudomonadaceae</taxon>
        <taxon>Stutzerimonas</taxon>
    </lineage>
</organism>
<comment type="caution">
    <text evidence="2">The sequence shown here is derived from an EMBL/GenBank/DDBJ whole genome shotgun (WGS) entry which is preliminary data.</text>
</comment>
<evidence type="ECO:0000256" key="1">
    <source>
        <dbReference type="SAM" id="SignalP"/>
    </source>
</evidence>
<dbReference type="Pfam" id="PF06476">
    <property type="entry name" value="DUF1090"/>
    <property type="match status" value="1"/>
</dbReference>
<feature type="chain" id="PRO_5041445234" evidence="1">
    <location>
        <begin position="24"/>
        <end position="125"/>
    </location>
</feature>
<dbReference type="InterPro" id="IPR009468">
    <property type="entry name" value="DUF1090"/>
</dbReference>
<dbReference type="EMBL" id="JAMYBS010000008">
    <property type="protein sequence ID" value="MCO7545031.1"/>
    <property type="molecule type" value="Genomic_DNA"/>
</dbReference>
<accession>A0AA41WGF3</accession>
<feature type="signal peptide" evidence="1">
    <location>
        <begin position="1"/>
        <end position="23"/>
    </location>
</feature>
<dbReference type="AlphaFoldDB" id="A0AA41WGF3"/>
<sequence length="125" mass="14047">MPAKRTITLLLLASLAVGQMLWAAEPPADCGERRKELGERLTEARLQGDKVRLSTLEEHLQMLNKDCRGLVPLQSNQADVERASQLTSEREARLREALGAGDRQVIDLRRKQLDQARRALEAAKH</sequence>
<reference evidence="2" key="1">
    <citation type="submission" date="2022-06" db="EMBL/GenBank/DDBJ databases">
        <title>Detection of beta-lactamases in bacteria of animal origin.</title>
        <authorList>
            <person name="Mlynarcik P."/>
            <person name="Zdarska V."/>
            <person name="Chudobova H."/>
            <person name="Prochazkova P."/>
            <person name="Hricova K."/>
            <person name="Mezerova K."/>
            <person name="Bardon J."/>
            <person name="Dolejska M."/>
            <person name="Sukkar I."/>
            <person name="Kolar M."/>
        </authorList>
    </citation>
    <scope>NUCLEOTIDE SEQUENCE</scope>
    <source>
        <strain evidence="2">S 300-3</strain>
    </source>
</reference>
<dbReference type="RefSeq" id="WP_253162833.1">
    <property type="nucleotide sequence ID" value="NZ_JAMYBS010000008.1"/>
</dbReference>
<evidence type="ECO:0000313" key="3">
    <source>
        <dbReference type="Proteomes" id="UP001165292"/>
    </source>
</evidence>